<reference evidence="3" key="1">
    <citation type="journal article" date="2023" name="Mol. Phylogenet. Evol.">
        <title>Genome-scale phylogeny and comparative genomics of the fungal order Sordariales.</title>
        <authorList>
            <person name="Hensen N."/>
            <person name="Bonometti L."/>
            <person name="Westerberg I."/>
            <person name="Brannstrom I.O."/>
            <person name="Guillou S."/>
            <person name="Cros-Aarteil S."/>
            <person name="Calhoun S."/>
            <person name="Haridas S."/>
            <person name="Kuo A."/>
            <person name="Mondo S."/>
            <person name="Pangilinan J."/>
            <person name="Riley R."/>
            <person name="LaButti K."/>
            <person name="Andreopoulos B."/>
            <person name="Lipzen A."/>
            <person name="Chen C."/>
            <person name="Yan M."/>
            <person name="Daum C."/>
            <person name="Ng V."/>
            <person name="Clum A."/>
            <person name="Steindorff A."/>
            <person name="Ohm R.A."/>
            <person name="Martin F."/>
            <person name="Silar P."/>
            <person name="Natvig D.O."/>
            <person name="Lalanne C."/>
            <person name="Gautier V."/>
            <person name="Ament-Velasquez S.L."/>
            <person name="Kruys A."/>
            <person name="Hutchinson M.I."/>
            <person name="Powell A.J."/>
            <person name="Barry K."/>
            <person name="Miller A.N."/>
            <person name="Grigoriev I.V."/>
            <person name="Debuchy R."/>
            <person name="Gladieux P."/>
            <person name="Hiltunen Thoren M."/>
            <person name="Johannesson H."/>
        </authorList>
    </citation>
    <scope>NUCLEOTIDE SEQUENCE</scope>
    <source>
        <strain evidence="3">PSN293</strain>
    </source>
</reference>
<feature type="region of interest" description="Disordered" evidence="1">
    <location>
        <begin position="123"/>
        <end position="175"/>
    </location>
</feature>
<comment type="caution">
    <text evidence="3">The sequence shown here is derived from an EMBL/GenBank/DDBJ whole genome shotgun (WGS) entry which is preliminary data.</text>
</comment>
<accession>A0AAN6YDE2</accession>
<evidence type="ECO:0000256" key="1">
    <source>
        <dbReference type="SAM" id="MobiDB-lite"/>
    </source>
</evidence>
<sequence>MPAFLTVNNHVSLLSITIAPSAWVAFLVLALVFLFLYLPPISSLIPGQLFLRRIFSRRRHRKEAPQLRGVRSSSPIYEEDEEDDDDEFYHQRRRHLQNRNRLLLTATGGGNSYRDKPLPPLIAYPWGDEDRPRGRNESPELDYYDEQRRTSTALVTTTTTSAESSRKRDKEKKRSSTSSRRSFFLLVTEVMEDLTSDNESLLSEEQSAGGYSPPAWRRLGNGDRNNGFWRNHHPLSQQDDPYDDFLDNDGLYMSENEEERGDERKKDEEDDEILRRAIQTRLPRGSMSPDKERSPEPDYFSAAAGQTLGGIDEVMERDDFRFAVRAEVQHRTEPIESAIVFLRTKLGFMFRSRSSFVLSTLVAIFSYAALKSLFLEPAAMRPAPDLVKVAGVARAFEPLIYYSESGIQQVGDLQATGVAVWDLGETVRNSNMTSAPIIVKELDDLSDSLKTLAIELTKFFANVDGDIDGILIVMDWARRELSQLPSSSPSTISSSPSSLLTSPLSNLYDNMHNLLSTAGILENPQTGTPTQLGLVLQTIFGQSTPQRTRQTLQRTFNEFLSVLEEAIESELTHSLSLFGLFEAIDNQFQNLARTVVRESNRQEELHTEHLLSSLWTRILGPKASEVAKFERNRLLLQDVKTKTVRNKGILIEHNRKLLGLKASLESLRRKLVSPLVRSVNSSTLSIEEQIRGLEDVGGFLEGVRARQKSKLMDMLYGGGGGSGSGSGSMKVVEGAQEVREGRVLD</sequence>
<keyword evidence="4" id="KW-1185">Reference proteome</keyword>
<gene>
    <name evidence="3" type="ORF">QBC37DRAFT_451084</name>
</gene>
<feature type="compositionally biased region" description="Basic and acidic residues" evidence="1">
    <location>
        <begin position="164"/>
        <end position="174"/>
    </location>
</feature>
<keyword evidence="2" id="KW-0472">Membrane</keyword>
<evidence type="ECO:0000256" key="2">
    <source>
        <dbReference type="SAM" id="Phobius"/>
    </source>
</evidence>
<dbReference type="Proteomes" id="UP001301769">
    <property type="component" value="Unassembled WGS sequence"/>
</dbReference>
<evidence type="ECO:0000313" key="3">
    <source>
        <dbReference type="EMBL" id="KAK4217279.1"/>
    </source>
</evidence>
<protein>
    <submittedName>
        <fullName evidence="3">Uncharacterized protein</fullName>
    </submittedName>
</protein>
<feature type="compositionally biased region" description="Polar residues" evidence="1">
    <location>
        <begin position="197"/>
        <end position="206"/>
    </location>
</feature>
<evidence type="ECO:0000313" key="4">
    <source>
        <dbReference type="Proteomes" id="UP001301769"/>
    </source>
</evidence>
<organism evidence="3 4">
    <name type="scientific">Rhypophila decipiens</name>
    <dbReference type="NCBI Taxonomy" id="261697"/>
    <lineage>
        <taxon>Eukaryota</taxon>
        <taxon>Fungi</taxon>
        <taxon>Dikarya</taxon>
        <taxon>Ascomycota</taxon>
        <taxon>Pezizomycotina</taxon>
        <taxon>Sordariomycetes</taxon>
        <taxon>Sordariomycetidae</taxon>
        <taxon>Sordariales</taxon>
        <taxon>Naviculisporaceae</taxon>
        <taxon>Rhypophila</taxon>
    </lineage>
</organism>
<name>A0AAN6YDE2_9PEZI</name>
<feature type="region of interest" description="Disordered" evidence="1">
    <location>
        <begin position="197"/>
        <end position="249"/>
    </location>
</feature>
<feature type="compositionally biased region" description="Basic and acidic residues" evidence="1">
    <location>
        <begin position="128"/>
        <end position="138"/>
    </location>
</feature>
<dbReference type="AlphaFoldDB" id="A0AAN6YDE2"/>
<keyword evidence="2" id="KW-0812">Transmembrane</keyword>
<reference evidence="3" key="2">
    <citation type="submission" date="2023-05" db="EMBL/GenBank/DDBJ databases">
        <authorList>
            <consortium name="Lawrence Berkeley National Laboratory"/>
            <person name="Steindorff A."/>
            <person name="Hensen N."/>
            <person name="Bonometti L."/>
            <person name="Westerberg I."/>
            <person name="Brannstrom I.O."/>
            <person name="Guillou S."/>
            <person name="Cros-Aarteil S."/>
            <person name="Calhoun S."/>
            <person name="Haridas S."/>
            <person name="Kuo A."/>
            <person name="Mondo S."/>
            <person name="Pangilinan J."/>
            <person name="Riley R."/>
            <person name="Labutti K."/>
            <person name="Andreopoulos B."/>
            <person name="Lipzen A."/>
            <person name="Chen C."/>
            <person name="Yanf M."/>
            <person name="Daum C."/>
            <person name="Ng V."/>
            <person name="Clum A."/>
            <person name="Ohm R."/>
            <person name="Martin F."/>
            <person name="Silar P."/>
            <person name="Natvig D."/>
            <person name="Lalanne C."/>
            <person name="Gautier V."/>
            <person name="Ament-Velasquez S.L."/>
            <person name="Kruys A."/>
            <person name="Hutchinson M.I."/>
            <person name="Powell A.J."/>
            <person name="Barry K."/>
            <person name="Miller A.N."/>
            <person name="Grigoriev I.V."/>
            <person name="Debuchy R."/>
            <person name="Gladieux P."/>
            <person name="Thoren M.H."/>
            <person name="Johannesson H."/>
        </authorList>
    </citation>
    <scope>NUCLEOTIDE SEQUENCE</scope>
    <source>
        <strain evidence="3">PSN293</strain>
    </source>
</reference>
<feature type="transmembrane region" description="Helical" evidence="2">
    <location>
        <begin position="22"/>
        <end position="51"/>
    </location>
</feature>
<dbReference type="EMBL" id="MU858061">
    <property type="protein sequence ID" value="KAK4217279.1"/>
    <property type="molecule type" value="Genomic_DNA"/>
</dbReference>
<feature type="region of interest" description="Disordered" evidence="1">
    <location>
        <begin position="278"/>
        <end position="298"/>
    </location>
</feature>
<feature type="compositionally biased region" description="Low complexity" evidence="1">
    <location>
        <begin position="150"/>
        <end position="163"/>
    </location>
</feature>
<keyword evidence="2" id="KW-1133">Transmembrane helix</keyword>
<proteinExistence type="predicted"/>